<accession>A0A1L9AVF4</accession>
<dbReference type="InterPro" id="IPR011042">
    <property type="entry name" value="6-blade_b-propeller_TolB-like"/>
</dbReference>
<dbReference type="EMBL" id="MPIN01000024">
    <property type="protein sequence ID" value="OJH33989.1"/>
    <property type="molecule type" value="Genomic_DNA"/>
</dbReference>
<protein>
    <recommendedName>
        <fullName evidence="3">Carboxypeptidase regulatory-like domain-containing protein</fullName>
    </recommendedName>
</protein>
<organism evidence="1 2">
    <name type="scientific">Cystobacter ferrugineus</name>
    <dbReference type="NCBI Taxonomy" id="83449"/>
    <lineage>
        <taxon>Bacteria</taxon>
        <taxon>Pseudomonadati</taxon>
        <taxon>Myxococcota</taxon>
        <taxon>Myxococcia</taxon>
        <taxon>Myxococcales</taxon>
        <taxon>Cystobacterineae</taxon>
        <taxon>Archangiaceae</taxon>
        <taxon>Cystobacter</taxon>
    </lineage>
</organism>
<dbReference type="OrthoDB" id="937114at2"/>
<dbReference type="Gene3D" id="2.120.10.30">
    <property type="entry name" value="TolB, C-terminal domain"/>
    <property type="match status" value="1"/>
</dbReference>
<dbReference type="STRING" id="83449.BON30_45895"/>
<dbReference type="AlphaFoldDB" id="A0A1L9AVF4"/>
<reference evidence="1 2" key="2">
    <citation type="submission" date="2016-12" db="EMBL/GenBank/DDBJ databases">
        <title>Draft Genome Sequence of Cystobacter ferrugineus Strain Cbfe23.</title>
        <authorList>
            <person name="Akbar S."/>
            <person name="Dowd S.E."/>
            <person name="Stevens D.C."/>
        </authorList>
    </citation>
    <scope>NUCLEOTIDE SEQUENCE [LARGE SCALE GENOMIC DNA]</scope>
    <source>
        <strain evidence="1 2">Cbfe23</strain>
    </source>
</reference>
<comment type="caution">
    <text evidence="1">The sequence shown here is derived from an EMBL/GenBank/DDBJ whole genome shotgun (WGS) entry which is preliminary data.</text>
</comment>
<name>A0A1L9AVF4_9BACT</name>
<reference evidence="2" key="1">
    <citation type="submission" date="2016-11" db="EMBL/GenBank/DDBJ databases">
        <authorList>
            <person name="Shukria A."/>
            <person name="Stevens D.C."/>
        </authorList>
    </citation>
    <scope>NUCLEOTIDE SEQUENCE [LARGE SCALE GENOMIC DNA]</scope>
    <source>
        <strain evidence="2">Cbfe23</strain>
    </source>
</reference>
<sequence>MLQVIDDSGHPVSGAAVSSREALFPVDSTGHLLLENLPSGRFLARVDALGFTSATAVMELQKGTHVGAQVKLLRLPDPLPFQAEAGGILETPQVRVTLPASAVVDALGQPVTGTVNVTIAPLDPTRQLGSMPGPLEGTSAVDGQPVQLESFFMAEVGLWSNGAPVQLAPGKSATLEFLLPEALASQFHEGDTVPAWWFDLDAGQWREEGQGTVQPSSTQPGRLAWVAQVKHFTWWNCDMPWTDKSCVNVLFVDGAGAPVAGAAVRAEGLSYSGDSGISYTGADGRVCVEIKRGNTARIVALQGTLSSDGVAVTGSSTAAVCGGSGPCTDVRLVVRGPVCAPGAYQACPYTGPAGTEGQGSCRAARQRCNVSGAEWSACAGQVLPTAESCRTPFDDDCDGTVNEGCSCSDLMGLPCYGGSSGTQGVGACHAGTVRCDSFGNVVCLGQQLPRPENCSTLEDEDCNGRSEGCEPVSPWFWQLDTTCSSTSKPLGVAVDRQGNTLTLNSLSGTVTLGGTAFTGDEGDMLLVKVDGKGHPTWAQLIDIYARSAYLATKEGLAVDAAGNVVVSGSFSGDLKVGGISLANYAPPKTFVVKFAPDGSPLWAQTFGGELGSAAVATDAAGNIALLAIPSGSGFYVAKLDGNTGATLWSRFFVGPVAFATAIDMDEEGNVLLAADMFAEIDLDGIVLRPPAAATFAFVTKFDGATGKARWGRVVARVSGEGGVPLYLKAARAGKIWVLTPQSGGTRLVALSSEGEELWARGTSAYLDSLHLGTDASGNARVSGAFSGSVDLGGGSRASSNPAAFVAWYDPAGNYLKDRVYPTAEGGGGHSGGVGTGVDLEGSVLLGGWFTGAANFGLGPVNACSDTTFVLKMEPSSTP</sequence>
<proteinExistence type="predicted"/>
<dbReference type="Proteomes" id="UP000182229">
    <property type="component" value="Unassembled WGS sequence"/>
</dbReference>
<dbReference type="RefSeq" id="WP_071904976.1">
    <property type="nucleotide sequence ID" value="NZ_MPIN01000024.1"/>
</dbReference>
<dbReference type="PANTHER" id="PTHR35580:SF1">
    <property type="entry name" value="PHYTASE-LIKE DOMAIN-CONTAINING PROTEIN"/>
    <property type="match status" value="1"/>
</dbReference>
<gene>
    <name evidence="1" type="ORF">BON30_45895</name>
</gene>
<dbReference type="SUPFAM" id="SSF63829">
    <property type="entry name" value="Calcium-dependent phosphotriesterase"/>
    <property type="match status" value="1"/>
</dbReference>
<keyword evidence="2" id="KW-1185">Reference proteome</keyword>
<evidence type="ECO:0000313" key="2">
    <source>
        <dbReference type="Proteomes" id="UP000182229"/>
    </source>
</evidence>
<dbReference type="PANTHER" id="PTHR35580">
    <property type="entry name" value="CELL SURFACE GLYCOPROTEIN (S-LAYER PROTEIN)-LIKE PROTEIN"/>
    <property type="match status" value="1"/>
</dbReference>
<evidence type="ECO:0008006" key="3">
    <source>
        <dbReference type="Google" id="ProtNLM"/>
    </source>
</evidence>
<dbReference type="InterPro" id="IPR052918">
    <property type="entry name" value="Motility_Chemotaxis_Reg"/>
</dbReference>
<evidence type="ECO:0000313" key="1">
    <source>
        <dbReference type="EMBL" id="OJH33989.1"/>
    </source>
</evidence>